<dbReference type="SUPFAM" id="SSF51445">
    <property type="entry name" value="(Trans)glycosidases"/>
    <property type="match status" value="1"/>
</dbReference>
<keyword evidence="6" id="KW-0443">Lipid metabolism</keyword>
<dbReference type="EC" id="3.2.1.45" evidence="3 6"/>
<comment type="similarity">
    <text evidence="2 6">Belongs to the glycosyl hydrolase 30 family.</text>
</comment>
<keyword evidence="4" id="KW-0732">Signal</keyword>
<evidence type="ECO:0000256" key="1">
    <source>
        <dbReference type="ARBA" id="ARBA00001013"/>
    </source>
</evidence>
<evidence type="ECO:0000259" key="7">
    <source>
        <dbReference type="Pfam" id="PF02055"/>
    </source>
</evidence>
<dbReference type="Pfam" id="PF02055">
    <property type="entry name" value="Glyco_hydro_30"/>
    <property type="match status" value="1"/>
</dbReference>
<keyword evidence="6" id="KW-0326">Glycosidase</keyword>
<dbReference type="GO" id="GO:0016020">
    <property type="term" value="C:membrane"/>
    <property type="evidence" value="ECO:0007669"/>
    <property type="project" value="GOC"/>
</dbReference>
<gene>
    <name evidence="8" type="ORF">OSB1V03_LOCUS18602</name>
</gene>
<dbReference type="EMBL" id="OC879660">
    <property type="protein sequence ID" value="CAD7641327.1"/>
    <property type="molecule type" value="Genomic_DNA"/>
</dbReference>
<dbReference type="Proteomes" id="UP000759131">
    <property type="component" value="Unassembled WGS sequence"/>
</dbReference>
<feature type="domain" description="Glycosyl hydrolase family 30 TIM-barrel" evidence="7">
    <location>
        <begin position="85"/>
        <end position="267"/>
    </location>
</feature>
<sequence>MVGARRECIPRAIAGADTVCVCNATYCDDIPAPPKPVAGRATVYESNKSGQRFRESTLTFTAHKVDKANSVDITVDPSVTYQTLYGFGAAFTDVSGQMFRSVNESLANALIDSCFGANGMEYSMARVPIAGTDYSSRPYSYDDVDGDLQLKHFALQKEDLELKIPYIKRAQSVSPNGFRLFGSPWAPPAWMKDNHKFNESGALRGPIGGQYYDTFANYFVKFLDAYKSAGIEFWGLTVENEPIQGMMNKKHPFNCLNISPSAEADFV</sequence>
<evidence type="ECO:0000313" key="8">
    <source>
        <dbReference type="EMBL" id="CAD7641327.1"/>
    </source>
</evidence>
<reference evidence="8" key="1">
    <citation type="submission" date="2020-11" db="EMBL/GenBank/DDBJ databases">
        <authorList>
            <person name="Tran Van P."/>
        </authorList>
    </citation>
    <scope>NUCLEOTIDE SEQUENCE</scope>
</reference>
<evidence type="ECO:0000256" key="5">
    <source>
        <dbReference type="ARBA" id="ARBA00022801"/>
    </source>
</evidence>
<dbReference type="PANTHER" id="PTHR11069">
    <property type="entry name" value="GLUCOSYLCERAMIDASE"/>
    <property type="match status" value="1"/>
</dbReference>
<evidence type="ECO:0000256" key="4">
    <source>
        <dbReference type="ARBA" id="ARBA00022729"/>
    </source>
</evidence>
<dbReference type="InterPro" id="IPR017853">
    <property type="entry name" value="GH"/>
</dbReference>
<organism evidence="8">
    <name type="scientific">Medioppia subpectinata</name>
    <dbReference type="NCBI Taxonomy" id="1979941"/>
    <lineage>
        <taxon>Eukaryota</taxon>
        <taxon>Metazoa</taxon>
        <taxon>Ecdysozoa</taxon>
        <taxon>Arthropoda</taxon>
        <taxon>Chelicerata</taxon>
        <taxon>Arachnida</taxon>
        <taxon>Acari</taxon>
        <taxon>Acariformes</taxon>
        <taxon>Sarcoptiformes</taxon>
        <taxon>Oribatida</taxon>
        <taxon>Brachypylina</taxon>
        <taxon>Oppioidea</taxon>
        <taxon>Oppiidae</taxon>
        <taxon>Medioppia</taxon>
    </lineage>
</organism>
<name>A0A7R9LGR8_9ACAR</name>
<keyword evidence="5 6" id="KW-0378">Hydrolase</keyword>
<evidence type="ECO:0000256" key="3">
    <source>
        <dbReference type="ARBA" id="ARBA00012658"/>
    </source>
</evidence>
<protein>
    <recommendedName>
        <fullName evidence="3 6">Glucosylceramidase</fullName>
        <ecNumber evidence="3 6">3.2.1.45</ecNumber>
    </recommendedName>
</protein>
<dbReference type="EMBL" id="CAJPIZ010025085">
    <property type="protein sequence ID" value="CAG2118651.1"/>
    <property type="molecule type" value="Genomic_DNA"/>
</dbReference>
<keyword evidence="9" id="KW-1185">Reference proteome</keyword>
<dbReference type="InterPro" id="IPR033453">
    <property type="entry name" value="Glyco_hydro_30_TIM-barrel"/>
</dbReference>
<proteinExistence type="inferred from homology"/>
<dbReference type="AlphaFoldDB" id="A0A7R9LGR8"/>
<dbReference type="PRINTS" id="PR00843">
    <property type="entry name" value="GLHYDRLASE30"/>
</dbReference>
<accession>A0A7R9LGR8</accession>
<dbReference type="OrthoDB" id="2160638at2759"/>
<dbReference type="PANTHER" id="PTHR11069:SF23">
    <property type="entry name" value="LYSOSOMAL ACID GLUCOSYLCERAMIDASE"/>
    <property type="match status" value="1"/>
</dbReference>
<dbReference type="GO" id="GO:0006680">
    <property type="term" value="P:glucosylceramide catabolic process"/>
    <property type="evidence" value="ECO:0007669"/>
    <property type="project" value="TreeGrafter"/>
</dbReference>
<evidence type="ECO:0000256" key="2">
    <source>
        <dbReference type="ARBA" id="ARBA00005382"/>
    </source>
</evidence>
<dbReference type="SUPFAM" id="SSF51011">
    <property type="entry name" value="Glycosyl hydrolase domain"/>
    <property type="match status" value="1"/>
</dbReference>
<dbReference type="InterPro" id="IPR001139">
    <property type="entry name" value="Glyco_hydro_30"/>
</dbReference>
<evidence type="ECO:0000256" key="6">
    <source>
        <dbReference type="RuleBase" id="RU361188"/>
    </source>
</evidence>
<keyword evidence="6" id="KW-0746">Sphingolipid metabolism</keyword>
<dbReference type="GO" id="GO:0004348">
    <property type="term" value="F:glucosylceramidase activity"/>
    <property type="evidence" value="ECO:0007669"/>
    <property type="project" value="UniProtKB-EC"/>
</dbReference>
<evidence type="ECO:0000313" key="9">
    <source>
        <dbReference type="Proteomes" id="UP000759131"/>
    </source>
</evidence>
<feature type="non-terminal residue" evidence="8">
    <location>
        <position position="1"/>
    </location>
</feature>
<dbReference type="Gene3D" id="3.20.20.80">
    <property type="entry name" value="Glycosidases"/>
    <property type="match status" value="1"/>
</dbReference>
<comment type="catalytic activity">
    <reaction evidence="1">
        <text>a beta-D-glucosyl-(1&lt;-&gt;1')-N-acylsphing-4-enine + H2O = an N-acylsphing-4-enine + D-glucose</text>
        <dbReference type="Rhea" id="RHEA:13269"/>
        <dbReference type="ChEBI" id="CHEBI:4167"/>
        <dbReference type="ChEBI" id="CHEBI:15377"/>
        <dbReference type="ChEBI" id="CHEBI:22801"/>
        <dbReference type="ChEBI" id="CHEBI:52639"/>
        <dbReference type="EC" id="3.2.1.45"/>
    </reaction>
    <physiologicalReaction direction="left-to-right" evidence="1">
        <dbReference type="Rhea" id="RHEA:13270"/>
    </physiologicalReaction>
</comment>